<evidence type="ECO:0000313" key="3">
    <source>
        <dbReference type="EMBL" id="VEL16749.1"/>
    </source>
</evidence>
<keyword evidence="2" id="KW-0812">Transmembrane</keyword>
<gene>
    <name evidence="3" type="ORF">PXEA_LOCUS10189</name>
</gene>
<keyword evidence="2" id="KW-0472">Membrane</keyword>
<keyword evidence="2" id="KW-1133">Transmembrane helix</keyword>
<evidence type="ECO:0000256" key="2">
    <source>
        <dbReference type="SAM" id="Phobius"/>
    </source>
</evidence>
<dbReference type="Proteomes" id="UP000784294">
    <property type="component" value="Unassembled WGS sequence"/>
</dbReference>
<accession>A0A3S4ZPP7</accession>
<name>A0A3S4ZPP7_9PLAT</name>
<feature type="region of interest" description="Disordered" evidence="1">
    <location>
        <begin position="192"/>
        <end position="230"/>
    </location>
</feature>
<evidence type="ECO:0000256" key="1">
    <source>
        <dbReference type="SAM" id="MobiDB-lite"/>
    </source>
</evidence>
<feature type="compositionally biased region" description="Acidic residues" evidence="1">
    <location>
        <begin position="203"/>
        <end position="217"/>
    </location>
</feature>
<reference evidence="3" key="1">
    <citation type="submission" date="2018-11" db="EMBL/GenBank/DDBJ databases">
        <authorList>
            <consortium name="Pathogen Informatics"/>
        </authorList>
    </citation>
    <scope>NUCLEOTIDE SEQUENCE</scope>
</reference>
<comment type="caution">
    <text evidence="3">The sequence shown here is derived from an EMBL/GenBank/DDBJ whole genome shotgun (WGS) entry which is preliminary data.</text>
</comment>
<dbReference type="AlphaFoldDB" id="A0A3S4ZPP7"/>
<dbReference type="EMBL" id="CAAALY010029709">
    <property type="protein sequence ID" value="VEL16749.1"/>
    <property type="molecule type" value="Genomic_DNA"/>
</dbReference>
<protein>
    <submittedName>
        <fullName evidence="3">Uncharacterized protein</fullName>
    </submittedName>
</protein>
<evidence type="ECO:0000313" key="4">
    <source>
        <dbReference type="Proteomes" id="UP000784294"/>
    </source>
</evidence>
<organism evidence="3 4">
    <name type="scientific">Protopolystoma xenopodis</name>
    <dbReference type="NCBI Taxonomy" id="117903"/>
    <lineage>
        <taxon>Eukaryota</taxon>
        <taxon>Metazoa</taxon>
        <taxon>Spiralia</taxon>
        <taxon>Lophotrochozoa</taxon>
        <taxon>Platyhelminthes</taxon>
        <taxon>Monogenea</taxon>
        <taxon>Polyopisthocotylea</taxon>
        <taxon>Polystomatidea</taxon>
        <taxon>Polystomatidae</taxon>
        <taxon>Protopolystoma</taxon>
    </lineage>
</organism>
<feature type="transmembrane region" description="Helical" evidence="2">
    <location>
        <begin position="269"/>
        <end position="292"/>
    </location>
</feature>
<proteinExistence type="predicted"/>
<sequence>MLNSAITKPDLPGKDTSQQIVGRRLSVLKPLLQTDIFFSASLASLRVHEVYCSRQVVCGFGAASRRDTFECRDGDAEAARRGGPVNEDIRAKAENEKRLDADKGDWSRAGLTPTAALVSSATSFTQLFSSSVNFFREGDGDGDGECSLDRSANQLAGAGRWKGGGTLGSSMQRPDLLQLLLHAQDEFAFDERPLAESAQRGGEDEEDKEGEEGDEGEQQNSQLEDGTEYAQRDKAELEGNRFSGRSIKLRHLLGQLVDLFDLTLFLDRYFLLLMVISVLAQLTYFIPFVYLIDYAREANIPKDHAVFMLGVLGKALSAVA</sequence>
<keyword evidence="4" id="KW-1185">Reference proteome</keyword>